<dbReference type="GeneID" id="28741457"/>
<dbReference type="AlphaFoldDB" id="A0A0N1HBT3"/>
<dbReference type="PANTHER" id="PTHR24068">
    <property type="entry name" value="UBIQUITIN-CONJUGATING ENZYME E2"/>
    <property type="match status" value="1"/>
</dbReference>
<name>A0A0N1HBT3_9EURO</name>
<evidence type="ECO:0000256" key="8">
    <source>
        <dbReference type="PROSITE-ProRule" id="PRU10133"/>
    </source>
</evidence>
<dbReference type="SMART" id="SM00212">
    <property type="entry name" value="UBCc"/>
    <property type="match status" value="1"/>
</dbReference>
<dbReference type="FunFam" id="3.10.110.10:FF:000037">
    <property type="entry name" value="ubiquitin-conjugating enzyme E2 27"/>
    <property type="match status" value="1"/>
</dbReference>
<evidence type="ECO:0000256" key="4">
    <source>
        <dbReference type="ARBA" id="ARBA00022786"/>
    </source>
</evidence>
<dbReference type="InterPro" id="IPR016135">
    <property type="entry name" value="UBQ-conjugating_enzyme/RWD"/>
</dbReference>
<dbReference type="SUPFAM" id="SSF54495">
    <property type="entry name" value="UBC-like"/>
    <property type="match status" value="1"/>
</dbReference>
<evidence type="ECO:0000256" key="5">
    <source>
        <dbReference type="ARBA" id="ARBA00022840"/>
    </source>
</evidence>
<feature type="region of interest" description="Disordered" evidence="10">
    <location>
        <begin position="18"/>
        <end position="47"/>
    </location>
</feature>
<dbReference type="VEuPathDB" id="FungiDB:AB675_9073"/>
<feature type="region of interest" description="Disordered" evidence="10">
    <location>
        <begin position="156"/>
        <end position="181"/>
    </location>
</feature>
<evidence type="ECO:0000256" key="6">
    <source>
        <dbReference type="ARBA" id="ARBA00072431"/>
    </source>
</evidence>
<dbReference type="Pfam" id="PF09288">
    <property type="entry name" value="UBA_3"/>
    <property type="match status" value="1"/>
</dbReference>
<feature type="active site" description="Glycyl thioester intermediate" evidence="8">
    <location>
        <position position="89"/>
    </location>
</feature>
<dbReference type="CDD" id="cd23800">
    <property type="entry name" value="UBCc_UBE2K"/>
    <property type="match status" value="1"/>
</dbReference>
<dbReference type="Gene3D" id="1.10.8.10">
    <property type="entry name" value="DNA helicase RuvA subunit, C-terminal domain"/>
    <property type="match status" value="1"/>
</dbReference>
<dbReference type="InterPro" id="IPR000608">
    <property type="entry name" value="UBC"/>
</dbReference>
<evidence type="ECO:0000259" key="11">
    <source>
        <dbReference type="PROSITE" id="PS50030"/>
    </source>
</evidence>
<dbReference type="PROSITE" id="PS50127">
    <property type="entry name" value="UBC_2"/>
    <property type="match status" value="1"/>
</dbReference>
<evidence type="ECO:0000313" key="13">
    <source>
        <dbReference type="EMBL" id="KPI41582.1"/>
    </source>
</evidence>
<evidence type="ECO:0000256" key="1">
    <source>
        <dbReference type="ARBA" id="ARBA00012486"/>
    </source>
</evidence>
<dbReference type="InterPro" id="IPR023313">
    <property type="entry name" value="UBQ-conjugating_AS"/>
</dbReference>
<dbReference type="Pfam" id="PF00179">
    <property type="entry name" value="UQ_con"/>
    <property type="match status" value="1"/>
</dbReference>
<gene>
    <name evidence="13" type="ORF">AB675_9073</name>
</gene>
<feature type="domain" description="UBC core" evidence="12">
    <location>
        <begin position="4"/>
        <end position="151"/>
    </location>
</feature>
<keyword evidence="2" id="KW-0808">Transferase</keyword>
<accession>A0A0N1HBT3</accession>
<dbReference type="SUPFAM" id="SSF46934">
    <property type="entry name" value="UBA-like"/>
    <property type="match status" value="1"/>
</dbReference>
<keyword evidence="3 9" id="KW-0547">Nucleotide-binding</keyword>
<dbReference type="InterPro" id="IPR009060">
    <property type="entry name" value="UBA-like_sf"/>
</dbReference>
<dbReference type="GO" id="GO:0061631">
    <property type="term" value="F:ubiquitin conjugating enzyme activity"/>
    <property type="evidence" value="ECO:0007669"/>
    <property type="project" value="UniProtKB-EC"/>
</dbReference>
<dbReference type="Proteomes" id="UP000038010">
    <property type="component" value="Unassembled WGS sequence"/>
</dbReference>
<dbReference type="Gene3D" id="3.10.110.10">
    <property type="entry name" value="Ubiquitin Conjugating Enzyme"/>
    <property type="match status" value="1"/>
</dbReference>
<keyword evidence="14" id="KW-1185">Reference proteome</keyword>
<evidence type="ECO:0000256" key="9">
    <source>
        <dbReference type="RuleBase" id="RU362109"/>
    </source>
</evidence>
<dbReference type="EC" id="2.3.2.23" evidence="1"/>
<evidence type="ECO:0000256" key="3">
    <source>
        <dbReference type="ARBA" id="ARBA00022741"/>
    </source>
</evidence>
<sequence>MAFILGRRVTKELKDLADDPESEIELESRGDKVSTLTGRFKGPPGSPYEGGKFEVDITLPNDYPFKPPVMRMVTRIWHPNISSQTGAICLDTLKSRWSPVLTMKTALISIQSLLASPEPKDPQDAQVARQMMTDPKAFDLEARRWAVKYAGSPASLLGNQNGGSSANAQGDSGSLSVEADPNEGYGGYSRALVDRFVQMGFDRDRVVEAFDHFGLDRNEGNDYELEEERSEDITSRLLGDS</sequence>
<dbReference type="InterPro" id="IPR015940">
    <property type="entry name" value="UBA"/>
</dbReference>
<organism evidence="13 14">
    <name type="scientific">Cyphellophora attinorum</name>
    <dbReference type="NCBI Taxonomy" id="1664694"/>
    <lineage>
        <taxon>Eukaryota</taxon>
        <taxon>Fungi</taxon>
        <taxon>Dikarya</taxon>
        <taxon>Ascomycota</taxon>
        <taxon>Pezizomycotina</taxon>
        <taxon>Eurotiomycetes</taxon>
        <taxon>Chaetothyriomycetidae</taxon>
        <taxon>Chaetothyriales</taxon>
        <taxon>Cyphellophoraceae</taxon>
        <taxon>Cyphellophora</taxon>
    </lineage>
</organism>
<dbReference type="RefSeq" id="XP_018001545.1">
    <property type="nucleotide sequence ID" value="XM_018149577.1"/>
</dbReference>
<proteinExistence type="inferred from homology"/>
<dbReference type="EMBL" id="LFJN01000009">
    <property type="protein sequence ID" value="KPI41582.1"/>
    <property type="molecule type" value="Genomic_DNA"/>
</dbReference>
<dbReference type="InterPro" id="IPR015368">
    <property type="entry name" value="UBA_C_fun"/>
</dbReference>
<comment type="caution">
    <text evidence="13">The sequence shown here is derived from an EMBL/GenBank/DDBJ whole genome shotgun (WGS) entry which is preliminary data.</text>
</comment>
<keyword evidence="4 9" id="KW-0833">Ubl conjugation pathway</keyword>
<feature type="compositionally biased region" description="Polar residues" evidence="10">
    <location>
        <begin position="157"/>
        <end position="175"/>
    </location>
</feature>
<evidence type="ECO:0000256" key="10">
    <source>
        <dbReference type="SAM" id="MobiDB-lite"/>
    </source>
</evidence>
<dbReference type="STRING" id="1664694.A0A0N1HBT3"/>
<dbReference type="GO" id="GO:0005524">
    <property type="term" value="F:ATP binding"/>
    <property type="evidence" value="ECO:0007669"/>
    <property type="project" value="UniProtKB-UniRule"/>
</dbReference>
<evidence type="ECO:0000256" key="7">
    <source>
        <dbReference type="ARBA" id="ARBA00077197"/>
    </source>
</evidence>
<evidence type="ECO:0000259" key="12">
    <source>
        <dbReference type="PROSITE" id="PS50127"/>
    </source>
</evidence>
<feature type="domain" description="UBA" evidence="11">
    <location>
        <begin position="178"/>
        <end position="227"/>
    </location>
</feature>
<comment type="similarity">
    <text evidence="9">Belongs to the ubiquitin-conjugating enzyme family.</text>
</comment>
<keyword evidence="5 9" id="KW-0067">ATP-binding</keyword>
<feature type="compositionally biased region" description="Acidic residues" evidence="10">
    <location>
        <begin position="221"/>
        <end position="230"/>
    </location>
</feature>
<evidence type="ECO:0000256" key="2">
    <source>
        <dbReference type="ARBA" id="ARBA00022679"/>
    </source>
</evidence>
<feature type="region of interest" description="Disordered" evidence="10">
    <location>
        <begin position="216"/>
        <end position="241"/>
    </location>
</feature>
<dbReference type="PROSITE" id="PS50030">
    <property type="entry name" value="UBA"/>
    <property type="match status" value="1"/>
</dbReference>
<reference evidence="13 14" key="1">
    <citation type="submission" date="2015-06" db="EMBL/GenBank/DDBJ databases">
        <title>Draft genome of the ant-associated black yeast Phialophora attae CBS 131958.</title>
        <authorList>
            <person name="Moreno L.F."/>
            <person name="Stielow B.J."/>
            <person name="de Hoog S."/>
            <person name="Vicente V.A."/>
            <person name="Weiss V.A."/>
            <person name="de Vries M."/>
            <person name="Cruz L.M."/>
            <person name="Souza E.M."/>
        </authorList>
    </citation>
    <scope>NUCLEOTIDE SEQUENCE [LARGE SCALE GENOMIC DNA]</scope>
    <source>
        <strain evidence="13 14">CBS 131958</strain>
    </source>
</reference>
<dbReference type="OrthoDB" id="9993688at2759"/>
<evidence type="ECO:0000313" key="14">
    <source>
        <dbReference type="Proteomes" id="UP000038010"/>
    </source>
</evidence>
<protein>
    <recommendedName>
        <fullName evidence="6">Ubiquitin-conjugating enzyme E2 1</fullName>
        <ecNumber evidence="1">2.3.2.23</ecNumber>
    </recommendedName>
    <alternativeName>
        <fullName evidence="7">E2 ubiquitin-conjugating enzyme 1</fullName>
    </alternativeName>
</protein>
<dbReference type="PROSITE" id="PS00183">
    <property type="entry name" value="UBC_1"/>
    <property type="match status" value="1"/>
</dbReference>